<evidence type="ECO:0000259" key="9">
    <source>
        <dbReference type="Pfam" id="PF20628"/>
    </source>
</evidence>
<keyword evidence="6" id="KW-0560">Oxidoreductase</keyword>
<dbReference type="PROSITE" id="PS51318">
    <property type="entry name" value="TAT"/>
    <property type="match status" value="1"/>
</dbReference>
<keyword evidence="7" id="KW-0408">Iron</keyword>
<sequence>MSDKDAPADKPAGEFSRRDVLRGAVVGALGISSYAGAAQAVPASPQDSVDLSRLHAFYGNAGQTGIRTPPQRYTFFMTFDLTTTQRAELQVLLARWSASIAQLMKGETIGQVEPIRDFGVGFDTGEALDLGPASLTVTVGLGPKVFTDAFGLAQHKPPLLRELIQLPSDAMKPELTGGDLSLQACADDPQVAYHAIRDLARIAKDTGAASTRWTVMGFGRASAGKGQSTPRNLLGYKDGTRNIMDTADFEKFVWIKDGPAWQRYGSYQVVRKIQMHIENWDTDRVSNQNAVFGRHKVSGAPLSGKKEFDTPDFHKTDADGNPVIPATAHIALAAHENNGGIKILRRSYNYTDGINNVGLLDAGLLFISYQNDPAHFETLQTKLGASDGLNEYISHIGSGIFFVPPAPPRAHILAKVSLPDGRSGTKGPPIAP</sequence>
<evidence type="ECO:0000313" key="10">
    <source>
        <dbReference type="EMBL" id="XBS71442.1"/>
    </source>
</evidence>
<dbReference type="AlphaFoldDB" id="A0AAU7QFL7"/>
<dbReference type="InterPro" id="IPR048328">
    <property type="entry name" value="Dyp_perox_C"/>
</dbReference>
<evidence type="ECO:0000256" key="2">
    <source>
        <dbReference type="ARBA" id="ARBA00022559"/>
    </source>
</evidence>
<dbReference type="InterPro" id="IPR006314">
    <property type="entry name" value="Dyp_peroxidase"/>
</dbReference>
<gene>
    <name evidence="10" type="ORF">ABK905_11200</name>
</gene>
<dbReference type="PROSITE" id="PS51404">
    <property type="entry name" value="DYP_PEROXIDASE"/>
    <property type="match status" value="1"/>
</dbReference>
<evidence type="ECO:0000256" key="4">
    <source>
        <dbReference type="ARBA" id="ARBA00022723"/>
    </source>
</evidence>
<feature type="domain" description="Dyp-type peroxidase C-terminal" evidence="9">
    <location>
        <begin position="229"/>
        <end position="406"/>
    </location>
</feature>
<evidence type="ECO:0000256" key="1">
    <source>
        <dbReference type="ARBA" id="ARBA00001970"/>
    </source>
</evidence>
<dbReference type="InterPro" id="IPR011008">
    <property type="entry name" value="Dimeric_a/b-barrel"/>
</dbReference>
<dbReference type="PANTHER" id="PTHR30521:SF4">
    <property type="entry name" value="DEFERROCHELATASE"/>
    <property type="match status" value="1"/>
</dbReference>
<dbReference type="GO" id="GO:0046872">
    <property type="term" value="F:metal ion binding"/>
    <property type="evidence" value="ECO:0007669"/>
    <property type="project" value="UniProtKB-KW"/>
</dbReference>
<evidence type="ECO:0000256" key="6">
    <source>
        <dbReference type="ARBA" id="ARBA00023002"/>
    </source>
</evidence>
<dbReference type="InterPro" id="IPR006311">
    <property type="entry name" value="TAT_signal"/>
</dbReference>
<dbReference type="Pfam" id="PF20628">
    <property type="entry name" value="Dyp_perox_C"/>
    <property type="match status" value="1"/>
</dbReference>
<dbReference type="GO" id="GO:0005829">
    <property type="term" value="C:cytosol"/>
    <property type="evidence" value="ECO:0007669"/>
    <property type="project" value="TreeGrafter"/>
</dbReference>
<dbReference type="InterPro" id="IPR048327">
    <property type="entry name" value="Dyp_perox_N"/>
</dbReference>
<evidence type="ECO:0000256" key="5">
    <source>
        <dbReference type="ARBA" id="ARBA00022729"/>
    </source>
</evidence>
<accession>A0AAU7QFL7</accession>
<keyword evidence="5" id="KW-0732">Signal</keyword>
<keyword evidence="3" id="KW-0349">Heme</keyword>
<protein>
    <submittedName>
        <fullName evidence="10">Dyp-type peroxidase</fullName>
    </submittedName>
</protein>
<dbReference type="SUPFAM" id="SSF54909">
    <property type="entry name" value="Dimeric alpha+beta barrel"/>
    <property type="match status" value="1"/>
</dbReference>
<comment type="cofactor">
    <cofactor evidence="1">
        <name>heme b</name>
        <dbReference type="ChEBI" id="CHEBI:60344"/>
    </cofactor>
</comment>
<dbReference type="PANTHER" id="PTHR30521">
    <property type="entry name" value="DEFERROCHELATASE/PEROXIDASE"/>
    <property type="match status" value="1"/>
</dbReference>
<organism evidence="10">
    <name type="scientific">Acerihabitans sp. KWT182</name>
    <dbReference type="NCBI Taxonomy" id="3157919"/>
    <lineage>
        <taxon>Bacteria</taxon>
        <taxon>Pseudomonadati</taxon>
        <taxon>Pseudomonadota</taxon>
        <taxon>Gammaproteobacteria</taxon>
        <taxon>Enterobacterales</taxon>
        <taxon>Pectobacteriaceae</taxon>
        <taxon>Acerihabitans</taxon>
    </lineage>
</organism>
<evidence type="ECO:0000256" key="7">
    <source>
        <dbReference type="ARBA" id="ARBA00023004"/>
    </source>
</evidence>
<keyword evidence="2 10" id="KW-0575">Peroxidase</keyword>
<evidence type="ECO:0000259" key="8">
    <source>
        <dbReference type="Pfam" id="PF04261"/>
    </source>
</evidence>
<dbReference type="Pfam" id="PF04261">
    <property type="entry name" value="Dyp_perox_N"/>
    <property type="match status" value="1"/>
</dbReference>
<dbReference type="GO" id="GO:0004601">
    <property type="term" value="F:peroxidase activity"/>
    <property type="evidence" value="ECO:0007669"/>
    <property type="project" value="UniProtKB-KW"/>
</dbReference>
<name>A0AAU7QFL7_9GAMM</name>
<keyword evidence="4" id="KW-0479">Metal-binding</keyword>
<evidence type="ECO:0000256" key="3">
    <source>
        <dbReference type="ARBA" id="ARBA00022617"/>
    </source>
</evidence>
<dbReference type="EMBL" id="CP157947">
    <property type="protein sequence ID" value="XBS71442.1"/>
    <property type="molecule type" value="Genomic_DNA"/>
</dbReference>
<dbReference type="NCBIfam" id="TIGR01413">
    <property type="entry name" value="Dyp_perox_fam"/>
    <property type="match status" value="1"/>
</dbReference>
<dbReference type="GO" id="GO:0020037">
    <property type="term" value="F:heme binding"/>
    <property type="evidence" value="ECO:0007669"/>
    <property type="project" value="InterPro"/>
</dbReference>
<proteinExistence type="predicted"/>
<feature type="domain" description="Dyp-type peroxidase N-terminal" evidence="8">
    <location>
        <begin position="63"/>
        <end position="218"/>
    </location>
</feature>
<reference evidence="10" key="1">
    <citation type="submission" date="2024-06" db="EMBL/GenBank/DDBJ databases">
        <authorList>
            <person name="Coelho C."/>
            <person name="Bento M."/>
            <person name="Garcia E."/>
            <person name="Camelo A."/>
            <person name="Brandao I."/>
            <person name="Espirito Santo C."/>
            <person name="Trovao J."/>
            <person name="Verissimo A."/>
            <person name="Costa J."/>
            <person name="Tiago I."/>
        </authorList>
    </citation>
    <scope>NUCLEOTIDE SEQUENCE</scope>
    <source>
        <strain evidence="10">KWT182</strain>
    </source>
</reference>